<keyword evidence="2" id="KW-1185">Reference proteome</keyword>
<comment type="caution">
    <text evidence="1">The sequence shown here is derived from an EMBL/GenBank/DDBJ whole genome shotgun (WGS) entry which is preliminary data.</text>
</comment>
<evidence type="ECO:0008006" key="3">
    <source>
        <dbReference type="Google" id="ProtNLM"/>
    </source>
</evidence>
<dbReference type="Proteomes" id="UP001500603">
    <property type="component" value="Unassembled WGS sequence"/>
</dbReference>
<gene>
    <name evidence="1" type="ORF">GCM10023318_01780</name>
</gene>
<reference evidence="2" key="1">
    <citation type="journal article" date="2019" name="Int. J. Syst. Evol. Microbiol.">
        <title>The Global Catalogue of Microorganisms (GCM) 10K type strain sequencing project: providing services to taxonomists for standard genome sequencing and annotation.</title>
        <authorList>
            <consortium name="The Broad Institute Genomics Platform"/>
            <consortium name="The Broad Institute Genome Sequencing Center for Infectious Disease"/>
            <person name="Wu L."/>
            <person name="Ma J."/>
        </authorList>
    </citation>
    <scope>NUCLEOTIDE SEQUENCE [LARGE SCALE GENOMIC DNA]</scope>
    <source>
        <strain evidence="2">JCM 18298</strain>
    </source>
</reference>
<dbReference type="InterPro" id="IPR027417">
    <property type="entry name" value="P-loop_NTPase"/>
</dbReference>
<evidence type="ECO:0000313" key="2">
    <source>
        <dbReference type="Proteomes" id="UP001500603"/>
    </source>
</evidence>
<evidence type="ECO:0000313" key="1">
    <source>
        <dbReference type="EMBL" id="GAA5042048.1"/>
    </source>
</evidence>
<protein>
    <recommendedName>
        <fullName evidence="3">Orc1-like AAA ATPase domain-containing protein</fullName>
    </recommendedName>
</protein>
<dbReference type="Gene3D" id="3.40.50.300">
    <property type="entry name" value="P-loop containing nucleotide triphosphate hydrolases"/>
    <property type="match status" value="1"/>
</dbReference>
<dbReference type="SUPFAM" id="SSF52540">
    <property type="entry name" value="P-loop containing nucleoside triphosphate hydrolases"/>
    <property type="match status" value="1"/>
</dbReference>
<dbReference type="RefSeq" id="WP_345493016.1">
    <property type="nucleotide sequence ID" value="NZ_BAABJM010000001.1"/>
</dbReference>
<proteinExistence type="predicted"/>
<name>A0ABP9JT62_9NOCA</name>
<organism evidence="1 2">
    <name type="scientific">Nocardia callitridis</name>
    <dbReference type="NCBI Taxonomy" id="648753"/>
    <lineage>
        <taxon>Bacteria</taxon>
        <taxon>Bacillati</taxon>
        <taxon>Actinomycetota</taxon>
        <taxon>Actinomycetes</taxon>
        <taxon>Mycobacteriales</taxon>
        <taxon>Nocardiaceae</taxon>
        <taxon>Nocardia</taxon>
    </lineage>
</organism>
<sequence>MTATNNAKIVLTEEFTDALTRLHRGDSIFLTGRAGTGKSTLVREFLATDEIESSWTS</sequence>
<accession>A0ABP9JT62</accession>
<dbReference type="EMBL" id="BAABJM010000001">
    <property type="protein sequence ID" value="GAA5042048.1"/>
    <property type="molecule type" value="Genomic_DNA"/>
</dbReference>